<evidence type="ECO:0000259" key="9">
    <source>
        <dbReference type="Pfam" id="PF13145"/>
    </source>
</evidence>
<dbReference type="SUPFAM" id="SSF109998">
    <property type="entry name" value="Triger factor/SurA peptide-binding domain-like"/>
    <property type="match status" value="1"/>
</dbReference>
<feature type="transmembrane region" description="Helical" evidence="8">
    <location>
        <begin position="12"/>
        <end position="34"/>
    </location>
</feature>
<evidence type="ECO:0000256" key="5">
    <source>
        <dbReference type="ARBA" id="ARBA00023136"/>
    </source>
</evidence>
<protein>
    <submittedName>
        <fullName evidence="10">Putative periplasmic folding chaperone</fullName>
    </submittedName>
</protein>
<keyword evidence="3 8" id="KW-0812">Transmembrane</keyword>
<keyword evidence="6" id="KW-0143">Chaperone</keyword>
<dbReference type="AlphaFoldDB" id="A0A1W6BXI6"/>
<dbReference type="Pfam" id="PF13145">
    <property type="entry name" value="Rotamase_2"/>
    <property type="match status" value="1"/>
</dbReference>
<dbReference type="STRING" id="1121267.CCUN_1226"/>
<dbReference type="Pfam" id="PF13624">
    <property type="entry name" value="SurA_N_3"/>
    <property type="match status" value="1"/>
</dbReference>
<reference evidence="10 11" key="1">
    <citation type="submission" date="2017-04" db="EMBL/GenBank/DDBJ databases">
        <title>Complete genome sequence of the Campylobacter cuniculorum type strain LMG24588.</title>
        <authorList>
            <person name="Miller W.G."/>
            <person name="Yee E."/>
            <person name="Revez J."/>
            <person name="Bono J.L."/>
            <person name="Rossi M."/>
        </authorList>
    </citation>
    <scope>NUCLEOTIDE SEQUENCE [LARGE SCALE GENOMIC DNA]</scope>
    <source>
        <strain evidence="10 11">LMG 24588</strain>
    </source>
</reference>
<dbReference type="EMBL" id="CP020867">
    <property type="protein sequence ID" value="ARJ56819.1"/>
    <property type="molecule type" value="Genomic_DNA"/>
</dbReference>
<comment type="subcellular location">
    <subcellularLocation>
        <location evidence="1">Cell membrane</location>
        <topology evidence="1">Single-pass type II membrane protein</topology>
    </subcellularLocation>
</comment>
<dbReference type="RefSeq" id="WP_027305420.1">
    <property type="nucleotide sequence ID" value="NZ_CP020867.1"/>
</dbReference>
<organism evidence="10 11">
    <name type="scientific">Campylobacter cuniculorum DSM 23162 = LMG 24588</name>
    <dbReference type="NCBI Taxonomy" id="1121267"/>
    <lineage>
        <taxon>Bacteria</taxon>
        <taxon>Pseudomonadati</taxon>
        <taxon>Campylobacterota</taxon>
        <taxon>Epsilonproteobacteria</taxon>
        <taxon>Campylobacterales</taxon>
        <taxon>Campylobacteraceae</taxon>
        <taxon>Campylobacter</taxon>
    </lineage>
</organism>
<name>A0A1W6BXI6_9BACT</name>
<dbReference type="InterPro" id="IPR027304">
    <property type="entry name" value="Trigger_fact/SurA_dom_sf"/>
</dbReference>
<evidence type="ECO:0000313" key="11">
    <source>
        <dbReference type="Proteomes" id="UP000192902"/>
    </source>
</evidence>
<dbReference type="GO" id="GO:0003755">
    <property type="term" value="F:peptidyl-prolyl cis-trans isomerase activity"/>
    <property type="evidence" value="ECO:0007669"/>
    <property type="project" value="InterPro"/>
</dbReference>
<evidence type="ECO:0000313" key="10">
    <source>
        <dbReference type="EMBL" id="ARJ56819.1"/>
    </source>
</evidence>
<dbReference type="KEGG" id="ccun:CCUN_1226"/>
<dbReference type="eggNOG" id="COG0760">
    <property type="taxonomic scope" value="Bacteria"/>
</dbReference>
<evidence type="ECO:0000256" key="3">
    <source>
        <dbReference type="ARBA" id="ARBA00022692"/>
    </source>
</evidence>
<dbReference type="Gene3D" id="1.10.4030.10">
    <property type="entry name" value="Porin chaperone SurA, peptide-binding domain"/>
    <property type="match status" value="1"/>
</dbReference>
<feature type="domain" description="PpiC" evidence="9">
    <location>
        <begin position="242"/>
        <end position="358"/>
    </location>
</feature>
<dbReference type="OrthoDB" id="9788030at2"/>
<comment type="similarity">
    <text evidence="7">Belongs to the PpiD chaperone family.</text>
</comment>
<keyword evidence="5 8" id="KW-0472">Membrane</keyword>
<evidence type="ECO:0000256" key="4">
    <source>
        <dbReference type="ARBA" id="ARBA00022989"/>
    </source>
</evidence>
<dbReference type="GO" id="GO:0005886">
    <property type="term" value="C:plasma membrane"/>
    <property type="evidence" value="ECO:0007669"/>
    <property type="project" value="UniProtKB-SubCell"/>
</dbReference>
<keyword evidence="2" id="KW-1003">Cell membrane</keyword>
<proteinExistence type="inferred from homology"/>
<keyword evidence="4 8" id="KW-1133">Transmembrane helix</keyword>
<sequence>MLTWMQHHKKYLVITIWISVIAFVGAGFAGWGAYDFNLNRSSSVAVVGDEKITFSEFNMRYNQIFGYYNQISNGALEKDEKLKENVENMALSSLIEDKLLLNFAKNLGLTSSENEILQELAHTPAFQNQNGDFDKSIYYELLRLNHISTKDYEQGLSNEVIINKLNQIFNLPQKEEEFKMLASSYFMRDSLSIEEIDFNQKDIKIDEGELKKVWEEHKEDFKTQRIYEISSYFLKPDEQNYDDKELQAFYNEDNSKYKDFNGKILSFEEAKDDVIKAYALNKLRNVANEKFLELKDGKIAFQKDLNITDNDVYYPLELLAKAKNGDILRPFEFAKGYNIIKLKQVNPARIKNFEEAKEEVLPIYLSEKAREILKQKAQNSLETFKGTNIGFFSRDSQRDSQKIDEKILNDSQFSYFLMNVFNSDENKSYVLLNDDKAILYKINAQKLMPNPEKIQQYKTMLEQNLKNLKANEIKQELVEKLKKEYPIKIYYKGKSS</sequence>
<dbReference type="Proteomes" id="UP000192902">
    <property type="component" value="Chromosome"/>
</dbReference>
<evidence type="ECO:0000256" key="2">
    <source>
        <dbReference type="ARBA" id="ARBA00022475"/>
    </source>
</evidence>
<evidence type="ECO:0000256" key="7">
    <source>
        <dbReference type="ARBA" id="ARBA00038408"/>
    </source>
</evidence>
<accession>A0A1W6BXI6</accession>
<dbReference type="InterPro" id="IPR052029">
    <property type="entry name" value="PpiD_chaperone"/>
</dbReference>
<evidence type="ECO:0000256" key="1">
    <source>
        <dbReference type="ARBA" id="ARBA00004401"/>
    </source>
</evidence>
<dbReference type="PANTHER" id="PTHR47529:SF1">
    <property type="entry name" value="PERIPLASMIC CHAPERONE PPID"/>
    <property type="match status" value="1"/>
</dbReference>
<dbReference type="PANTHER" id="PTHR47529">
    <property type="entry name" value="PEPTIDYL-PROLYL CIS-TRANS ISOMERASE D"/>
    <property type="match status" value="1"/>
</dbReference>
<evidence type="ECO:0000256" key="6">
    <source>
        <dbReference type="ARBA" id="ARBA00023186"/>
    </source>
</evidence>
<gene>
    <name evidence="10" type="ORF">CCUN_1226</name>
</gene>
<evidence type="ECO:0000256" key="8">
    <source>
        <dbReference type="SAM" id="Phobius"/>
    </source>
</evidence>
<dbReference type="InterPro" id="IPR000297">
    <property type="entry name" value="PPIase_PpiC"/>
</dbReference>